<comment type="caution">
    <text evidence="6">The sequence shown here is derived from an EMBL/GenBank/DDBJ whole genome shotgun (WGS) entry which is preliminary data.</text>
</comment>
<evidence type="ECO:0000259" key="5">
    <source>
        <dbReference type="Pfam" id="PF16197"/>
    </source>
</evidence>
<keyword evidence="1" id="KW-0596">Phosphopantetheine</keyword>
<keyword evidence="6" id="KW-0808">Transferase</keyword>
<dbReference type="SUPFAM" id="SSF53901">
    <property type="entry name" value="Thiolase-like"/>
    <property type="match status" value="1"/>
</dbReference>
<dbReference type="EMBL" id="MVBM01000001">
    <property type="protein sequence ID" value="OOK81575.1"/>
    <property type="molecule type" value="Genomic_DNA"/>
</dbReference>
<dbReference type="PANTHER" id="PTHR43775">
    <property type="entry name" value="FATTY ACID SYNTHASE"/>
    <property type="match status" value="1"/>
</dbReference>
<evidence type="ECO:0000256" key="4">
    <source>
        <dbReference type="SAM" id="MobiDB-lite"/>
    </source>
</evidence>
<evidence type="ECO:0000256" key="3">
    <source>
        <dbReference type="ARBA" id="ARBA00023268"/>
    </source>
</evidence>
<feature type="region of interest" description="Disordered" evidence="4">
    <location>
        <begin position="1"/>
        <end position="21"/>
    </location>
</feature>
<dbReference type="GO" id="GO:0005886">
    <property type="term" value="C:plasma membrane"/>
    <property type="evidence" value="ECO:0007669"/>
    <property type="project" value="TreeGrafter"/>
</dbReference>
<evidence type="ECO:0000313" key="6">
    <source>
        <dbReference type="EMBL" id="OOK81575.1"/>
    </source>
</evidence>
<accession>A0A1V3XQT9</accession>
<evidence type="ECO:0000256" key="2">
    <source>
        <dbReference type="ARBA" id="ARBA00022553"/>
    </source>
</evidence>
<dbReference type="GO" id="GO:0004312">
    <property type="term" value="F:fatty acid synthase activity"/>
    <property type="evidence" value="ECO:0007669"/>
    <property type="project" value="TreeGrafter"/>
</dbReference>
<dbReference type="Gene3D" id="3.40.47.10">
    <property type="match status" value="1"/>
</dbReference>
<dbReference type="GO" id="GO:0005737">
    <property type="term" value="C:cytoplasm"/>
    <property type="evidence" value="ECO:0007669"/>
    <property type="project" value="TreeGrafter"/>
</dbReference>
<dbReference type="InterPro" id="IPR050091">
    <property type="entry name" value="PKS_NRPS_Biosynth_Enz"/>
</dbReference>
<keyword evidence="6" id="KW-0012">Acyltransferase</keyword>
<dbReference type="Proteomes" id="UP000189229">
    <property type="component" value="Unassembled WGS sequence"/>
</dbReference>
<evidence type="ECO:0000313" key="7">
    <source>
        <dbReference type="Proteomes" id="UP000189229"/>
    </source>
</evidence>
<gene>
    <name evidence="6" type="ORF">BZL30_0661</name>
</gene>
<protein>
    <submittedName>
        <fullName evidence="6">Phthiocerol/phenolphthiocerol synthesis polyketide synthase type I PpsA domain protein</fullName>
        <ecNumber evidence="6">2.3.1.41</ecNumber>
    </submittedName>
</protein>
<keyword evidence="2" id="KW-0597">Phosphoprotein</keyword>
<dbReference type="GO" id="GO:0006633">
    <property type="term" value="P:fatty acid biosynthetic process"/>
    <property type="evidence" value="ECO:0007669"/>
    <property type="project" value="TreeGrafter"/>
</dbReference>
<evidence type="ECO:0000256" key="1">
    <source>
        <dbReference type="ARBA" id="ARBA00022450"/>
    </source>
</evidence>
<feature type="domain" description="Polyketide synthase C-terminal extension" evidence="5">
    <location>
        <begin position="18"/>
        <end position="104"/>
    </location>
</feature>
<sequence>MLAVQHGRIPPNQRFESPNPHIPFADLRMKVVDTLTEWPETGHPRRAGVSSFGFGGTNAHVVIEQGQEVSPSPERDLDPAVSTLVVAGKTAQRVAATAGVLADWMEGPARRCRWPT</sequence>
<dbReference type="EC" id="2.3.1.41" evidence="6"/>
<dbReference type="AlphaFoldDB" id="A0A1V3XQT9"/>
<organism evidence="6 7">
    <name type="scientific">Mycobacterium kansasii</name>
    <dbReference type="NCBI Taxonomy" id="1768"/>
    <lineage>
        <taxon>Bacteria</taxon>
        <taxon>Bacillati</taxon>
        <taxon>Actinomycetota</taxon>
        <taxon>Actinomycetes</taxon>
        <taxon>Mycobacteriales</taxon>
        <taxon>Mycobacteriaceae</taxon>
        <taxon>Mycobacterium</taxon>
    </lineage>
</organism>
<dbReference type="InterPro" id="IPR032821">
    <property type="entry name" value="PKS_assoc"/>
</dbReference>
<dbReference type="InterPro" id="IPR016039">
    <property type="entry name" value="Thiolase-like"/>
</dbReference>
<reference evidence="6 7" key="1">
    <citation type="submission" date="2017-02" db="EMBL/GenBank/DDBJ databases">
        <title>Complete genome sequences of Mycobacterium kansasii strains isolated from rhesus macaques.</title>
        <authorList>
            <person name="Panda A."/>
            <person name="Nagaraj S."/>
            <person name="Zhao X."/>
            <person name="Tettelin H."/>
            <person name="Detolla L.J."/>
        </authorList>
    </citation>
    <scope>NUCLEOTIDE SEQUENCE [LARGE SCALE GENOMIC DNA]</scope>
    <source>
        <strain evidence="6 7">11-3813</strain>
    </source>
</reference>
<name>A0A1V3XQT9_MYCKA</name>
<dbReference type="PANTHER" id="PTHR43775:SF37">
    <property type="entry name" value="SI:DKEY-61P9.11"/>
    <property type="match status" value="1"/>
</dbReference>
<dbReference type="Pfam" id="PF16197">
    <property type="entry name" value="KAsynt_C_assoc"/>
    <property type="match status" value="1"/>
</dbReference>
<dbReference type="GO" id="GO:0004315">
    <property type="term" value="F:3-oxoacyl-[acyl-carrier-protein] synthase activity"/>
    <property type="evidence" value="ECO:0007669"/>
    <property type="project" value="UniProtKB-EC"/>
</dbReference>
<dbReference type="GO" id="GO:0071770">
    <property type="term" value="P:DIM/DIP cell wall layer assembly"/>
    <property type="evidence" value="ECO:0007669"/>
    <property type="project" value="TreeGrafter"/>
</dbReference>
<proteinExistence type="predicted"/>
<keyword evidence="3" id="KW-0511">Multifunctional enzyme</keyword>